<evidence type="ECO:0000256" key="3">
    <source>
        <dbReference type="ARBA" id="ARBA00023163"/>
    </source>
</evidence>
<dbReference type="PROSITE" id="PS50977">
    <property type="entry name" value="HTH_TETR_2"/>
    <property type="match status" value="1"/>
</dbReference>
<dbReference type="Gene3D" id="1.10.357.10">
    <property type="entry name" value="Tetracycline Repressor, domain 2"/>
    <property type="match status" value="1"/>
</dbReference>
<dbReference type="STRING" id="310780.SAMN05216267_100211"/>
<dbReference type="InterPro" id="IPR041347">
    <property type="entry name" value="MftR_C"/>
</dbReference>
<dbReference type="AlphaFoldDB" id="A0A1H8E4R1"/>
<evidence type="ECO:0000313" key="6">
    <source>
        <dbReference type="EMBL" id="SEN14406.1"/>
    </source>
</evidence>
<keyword evidence="7" id="KW-1185">Reference proteome</keyword>
<organism evidence="6 7">
    <name type="scientific">Actinacidiphila rubida</name>
    <dbReference type="NCBI Taxonomy" id="310780"/>
    <lineage>
        <taxon>Bacteria</taxon>
        <taxon>Bacillati</taxon>
        <taxon>Actinomycetota</taxon>
        <taxon>Actinomycetes</taxon>
        <taxon>Kitasatosporales</taxon>
        <taxon>Streptomycetaceae</taxon>
        <taxon>Actinacidiphila</taxon>
    </lineage>
</organism>
<evidence type="ECO:0000256" key="2">
    <source>
        <dbReference type="ARBA" id="ARBA00023125"/>
    </source>
</evidence>
<dbReference type="SUPFAM" id="SSF46689">
    <property type="entry name" value="Homeodomain-like"/>
    <property type="match status" value="1"/>
</dbReference>
<dbReference type="PANTHER" id="PTHR30055">
    <property type="entry name" value="HTH-TYPE TRANSCRIPTIONAL REGULATOR RUTR"/>
    <property type="match status" value="1"/>
</dbReference>
<dbReference type="EMBL" id="FODD01000002">
    <property type="protein sequence ID" value="SEN14406.1"/>
    <property type="molecule type" value="Genomic_DNA"/>
</dbReference>
<dbReference type="InterPro" id="IPR050109">
    <property type="entry name" value="HTH-type_TetR-like_transc_reg"/>
</dbReference>
<gene>
    <name evidence="6" type="ORF">SAMN05216267_100211</name>
</gene>
<dbReference type="OrthoDB" id="4532879at2"/>
<evidence type="ECO:0000259" key="5">
    <source>
        <dbReference type="PROSITE" id="PS50977"/>
    </source>
</evidence>
<dbReference type="InterPro" id="IPR001647">
    <property type="entry name" value="HTH_TetR"/>
</dbReference>
<evidence type="ECO:0000256" key="1">
    <source>
        <dbReference type="ARBA" id="ARBA00023015"/>
    </source>
</evidence>
<dbReference type="Proteomes" id="UP000181951">
    <property type="component" value="Unassembled WGS sequence"/>
</dbReference>
<dbReference type="GO" id="GO:0000976">
    <property type="term" value="F:transcription cis-regulatory region binding"/>
    <property type="evidence" value="ECO:0007669"/>
    <property type="project" value="TreeGrafter"/>
</dbReference>
<evidence type="ECO:0000256" key="4">
    <source>
        <dbReference type="PROSITE-ProRule" id="PRU00335"/>
    </source>
</evidence>
<dbReference type="Gene3D" id="1.10.10.60">
    <property type="entry name" value="Homeodomain-like"/>
    <property type="match status" value="1"/>
</dbReference>
<sequence length="248" mass="27054">MGTSRRTVGDMDADETEPGTAAVADRRLLRARRTREALATAAVDLILERGLAATTVEAIAERADVTRRTFSRYFTGKEDAALGFVRDDGERINELLRARPAGEPPLVAYRRAVRAWLADRHTPARHLRPRMRRIVGLLDEEPTLFAAYERIRVDAQEESIRIIAARLGTDDVRDLRPAVVVEAAAGVLTAALRAWARGPDEHGGPHAPGDHAGSGADLADLVERAYDVLSTEAASAAVHTEQPRTTDE</sequence>
<keyword evidence="2 4" id="KW-0238">DNA-binding</keyword>
<dbReference type="PANTHER" id="PTHR30055:SF238">
    <property type="entry name" value="MYCOFACTOCIN BIOSYNTHESIS TRANSCRIPTIONAL REGULATOR MFTR-RELATED"/>
    <property type="match status" value="1"/>
</dbReference>
<keyword evidence="3" id="KW-0804">Transcription</keyword>
<feature type="domain" description="HTH tetR-type" evidence="5">
    <location>
        <begin position="32"/>
        <end position="92"/>
    </location>
</feature>
<keyword evidence="1" id="KW-0805">Transcription regulation</keyword>
<dbReference type="Pfam" id="PF17754">
    <property type="entry name" value="TetR_C_14"/>
    <property type="match status" value="1"/>
</dbReference>
<dbReference type="InterPro" id="IPR009057">
    <property type="entry name" value="Homeodomain-like_sf"/>
</dbReference>
<feature type="DNA-binding region" description="H-T-H motif" evidence="4">
    <location>
        <begin position="55"/>
        <end position="74"/>
    </location>
</feature>
<dbReference type="GO" id="GO:0003700">
    <property type="term" value="F:DNA-binding transcription factor activity"/>
    <property type="evidence" value="ECO:0007669"/>
    <property type="project" value="TreeGrafter"/>
</dbReference>
<name>A0A1H8E4R1_9ACTN</name>
<protein>
    <submittedName>
        <fullName evidence="6">Transcriptional regulator, TetR family</fullName>
    </submittedName>
</protein>
<evidence type="ECO:0000313" key="7">
    <source>
        <dbReference type="Proteomes" id="UP000181951"/>
    </source>
</evidence>
<reference evidence="6 7" key="1">
    <citation type="submission" date="2016-10" db="EMBL/GenBank/DDBJ databases">
        <authorList>
            <person name="de Groot N.N."/>
        </authorList>
    </citation>
    <scope>NUCLEOTIDE SEQUENCE [LARGE SCALE GENOMIC DNA]</scope>
    <source>
        <strain evidence="6 7">CGMCC 4.2026</strain>
    </source>
</reference>
<proteinExistence type="predicted"/>
<accession>A0A1H8E4R1</accession>
<dbReference type="Pfam" id="PF00440">
    <property type="entry name" value="TetR_N"/>
    <property type="match status" value="1"/>
</dbReference>